<evidence type="ECO:0008006" key="3">
    <source>
        <dbReference type="Google" id="ProtNLM"/>
    </source>
</evidence>
<organism evidence="1 2">
    <name type="scientific">Tetrabaena socialis</name>
    <dbReference type="NCBI Taxonomy" id="47790"/>
    <lineage>
        <taxon>Eukaryota</taxon>
        <taxon>Viridiplantae</taxon>
        <taxon>Chlorophyta</taxon>
        <taxon>core chlorophytes</taxon>
        <taxon>Chlorophyceae</taxon>
        <taxon>CS clade</taxon>
        <taxon>Chlamydomonadales</taxon>
        <taxon>Tetrabaenaceae</taxon>
        <taxon>Tetrabaena</taxon>
    </lineage>
</organism>
<sequence length="256" mass="26785">MSDRRSAGPPKGATLIPVLDDGADAKAHCKASGVVSLATGIKLAYQVYDLRRQTELQVGAGVEPGSSNTLGSGSKSSDKVIMIMGFAAGAHAWLPTLKDLFARGDKAAGIEVVVYDNRGIGLSSCPAAKSAYTTDIMAADALALMVRRAGGNAVVSGGSEAIPLSPKAIWAALRGALRSDPHARARADLSFHFSPKLLERQDPDSGRRVKAVLVEEYVGHTKEHGFQSKQGQVSLLTEGSGRAVTVTLFRRGMTAT</sequence>
<dbReference type="InterPro" id="IPR029058">
    <property type="entry name" value="AB_hydrolase_fold"/>
</dbReference>
<dbReference type="PANTHER" id="PTHR43433">
    <property type="entry name" value="HYDROLASE, ALPHA/BETA FOLD FAMILY PROTEIN"/>
    <property type="match status" value="1"/>
</dbReference>
<dbReference type="Gene3D" id="3.40.50.1820">
    <property type="entry name" value="alpha/beta hydrolase"/>
    <property type="match status" value="1"/>
</dbReference>
<dbReference type="Proteomes" id="UP000236333">
    <property type="component" value="Unassembled WGS sequence"/>
</dbReference>
<protein>
    <recommendedName>
        <fullName evidence="3">AB hydrolase-1 domain-containing protein</fullName>
    </recommendedName>
</protein>
<dbReference type="AlphaFoldDB" id="A0A2J8ACL7"/>
<name>A0A2J8ACL7_9CHLO</name>
<dbReference type="OrthoDB" id="19657at2759"/>
<dbReference type="SUPFAM" id="SSF53474">
    <property type="entry name" value="alpha/beta-Hydrolases"/>
    <property type="match status" value="1"/>
</dbReference>
<gene>
    <name evidence="1" type="ORF">TSOC_003025</name>
</gene>
<reference evidence="1 2" key="1">
    <citation type="journal article" date="2017" name="Mol. Biol. Evol.">
        <title>The 4-celled Tetrabaena socialis nuclear genome reveals the essential components for genetic control of cell number at the origin of multicellularity in the volvocine lineage.</title>
        <authorList>
            <person name="Featherston J."/>
            <person name="Arakaki Y."/>
            <person name="Hanschen E.R."/>
            <person name="Ferris P.J."/>
            <person name="Michod R.E."/>
            <person name="Olson B.J.S.C."/>
            <person name="Nozaki H."/>
            <person name="Durand P.M."/>
        </authorList>
    </citation>
    <scope>NUCLEOTIDE SEQUENCE [LARGE SCALE GENOMIC DNA]</scope>
    <source>
        <strain evidence="1 2">NIES-571</strain>
    </source>
</reference>
<accession>A0A2J8ACL7</accession>
<dbReference type="EMBL" id="PGGS01000061">
    <property type="protein sequence ID" value="PNH10265.1"/>
    <property type="molecule type" value="Genomic_DNA"/>
</dbReference>
<evidence type="ECO:0000313" key="2">
    <source>
        <dbReference type="Proteomes" id="UP000236333"/>
    </source>
</evidence>
<dbReference type="PANTHER" id="PTHR43433:SF5">
    <property type="entry name" value="AB HYDROLASE-1 DOMAIN-CONTAINING PROTEIN"/>
    <property type="match status" value="1"/>
</dbReference>
<evidence type="ECO:0000313" key="1">
    <source>
        <dbReference type="EMBL" id="PNH10265.1"/>
    </source>
</evidence>
<comment type="caution">
    <text evidence="1">The sequence shown here is derived from an EMBL/GenBank/DDBJ whole genome shotgun (WGS) entry which is preliminary data.</text>
</comment>
<dbReference type="InterPro" id="IPR050471">
    <property type="entry name" value="AB_hydrolase"/>
</dbReference>
<proteinExistence type="predicted"/>
<keyword evidence="2" id="KW-1185">Reference proteome</keyword>